<feature type="domain" description="Septum formation-related" evidence="3">
    <location>
        <begin position="79"/>
        <end position="173"/>
    </location>
</feature>
<feature type="transmembrane region" description="Helical" evidence="2">
    <location>
        <begin position="28"/>
        <end position="46"/>
    </location>
</feature>
<dbReference type="AlphaFoldDB" id="A0A4Q8ADW5"/>
<organism evidence="4 5">
    <name type="scientific">Zhihengliuella halotolerans</name>
    <dbReference type="NCBI Taxonomy" id="370736"/>
    <lineage>
        <taxon>Bacteria</taxon>
        <taxon>Bacillati</taxon>
        <taxon>Actinomycetota</taxon>
        <taxon>Actinomycetes</taxon>
        <taxon>Micrococcales</taxon>
        <taxon>Micrococcaceae</taxon>
        <taxon>Zhihengliuella</taxon>
    </lineage>
</organism>
<dbReference type="InterPro" id="IPR026004">
    <property type="entry name" value="Septum_form"/>
</dbReference>
<name>A0A4Q8ADW5_9MICC</name>
<evidence type="ECO:0000256" key="1">
    <source>
        <dbReference type="SAM" id="MobiDB-lite"/>
    </source>
</evidence>
<evidence type="ECO:0000259" key="3">
    <source>
        <dbReference type="Pfam" id="PF13845"/>
    </source>
</evidence>
<keyword evidence="2" id="KW-0812">Transmembrane</keyword>
<evidence type="ECO:0000256" key="2">
    <source>
        <dbReference type="SAM" id="Phobius"/>
    </source>
</evidence>
<keyword evidence="5" id="KW-1185">Reference proteome</keyword>
<gene>
    <name evidence="4" type="ORF">EV380_1992</name>
</gene>
<accession>A0A4Q8ADW5</accession>
<reference evidence="4 5" key="1">
    <citation type="submission" date="2019-02" db="EMBL/GenBank/DDBJ databases">
        <title>Sequencing the genomes of 1000 actinobacteria strains.</title>
        <authorList>
            <person name="Klenk H.-P."/>
        </authorList>
    </citation>
    <scope>NUCLEOTIDE SEQUENCE [LARGE SCALE GENOMIC DNA]</scope>
    <source>
        <strain evidence="4 5">DSM 17364</strain>
    </source>
</reference>
<evidence type="ECO:0000313" key="5">
    <source>
        <dbReference type="Proteomes" id="UP000292685"/>
    </source>
</evidence>
<dbReference type="EMBL" id="SHLA01000001">
    <property type="protein sequence ID" value="RZU62398.1"/>
    <property type="molecule type" value="Genomic_DNA"/>
</dbReference>
<keyword evidence="2" id="KW-0472">Membrane</keyword>
<comment type="caution">
    <text evidence="4">The sequence shown here is derived from an EMBL/GenBank/DDBJ whole genome shotgun (WGS) entry which is preliminary data.</text>
</comment>
<proteinExistence type="predicted"/>
<protein>
    <submittedName>
        <fullName evidence="4">Putative regulator of septum formation</fullName>
    </submittedName>
</protein>
<sequence length="203" mass="21568">MEPTREPESSPYQPPKPAETQPSRPSRVWLLVGIAAVVLLVVYAVVKLGGGTPAPEADDDVVRNTEPGIDGIIARGAPASAFEVGDCLTQFTSPLEAATIVECTTAHNAQFIGTAELEQDIPYPGQPATTEKATEACKDIKLETGVLTSYSWEYQFSQPTSGSWESGDRSVACFLTLTSADETVTGSLLPEESEDETSKDADS</sequence>
<dbReference type="Pfam" id="PF13845">
    <property type="entry name" value="Septum_form"/>
    <property type="match status" value="1"/>
</dbReference>
<evidence type="ECO:0000313" key="4">
    <source>
        <dbReference type="EMBL" id="RZU62398.1"/>
    </source>
</evidence>
<dbReference type="Proteomes" id="UP000292685">
    <property type="component" value="Unassembled WGS sequence"/>
</dbReference>
<feature type="region of interest" description="Disordered" evidence="1">
    <location>
        <begin position="1"/>
        <end position="24"/>
    </location>
</feature>
<keyword evidence="2" id="KW-1133">Transmembrane helix</keyword>
<feature type="region of interest" description="Disordered" evidence="1">
    <location>
        <begin position="184"/>
        <end position="203"/>
    </location>
</feature>
<dbReference type="RefSeq" id="WP_165391931.1">
    <property type="nucleotide sequence ID" value="NZ_SHLA01000001.1"/>
</dbReference>